<dbReference type="InterPro" id="IPR008274">
    <property type="entry name" value="AldOxase/xan_DH_MoCoBD1"/>
</dbReference>
<evidence type="ECO:0000256" key="11">
    <source>
        <dbReference type="ARBA" id="ARBA00023014"/>
    </source>
</evidence>
<keyword evidence="11 15" id="KW-0411">Iron-sulfur</keyword>
<evidence type="ECO:0000256" key="1">
    <source>
        <dbReference type="ARBA" id="ARBA00004275"/>
    </source>
</evidence>
<comment type="subunit">
    <text evidence="3">Homodimer.</text>
</comment>
<dbReference type="Gene3D" id="3.30.465.10">
    <property type="match status" value="1"/>
</dbReference>
<organism evidence="17 18">
    <name type="scientific">Plutella xylostella</name>
    <name type="common">Diamondback moth</name>
    <name type="synonym">Plutella maculipennis</name>
    <dbReference type="NCBI Taxonomy" id="51655"/>
    <lineage>
        <taxon>Eukaryota</taxon>
        <taxon>Metazoa</taxon>
        <taxon>Ecdysozoa</taxon>
        <taxon>Arthropoda</taxon>
        <taxon>Hexapoda</taxon>
        <taxon>Insecta</taxon>
        <taxon>Pterygota</taxon>
        <taxon>Neoptera</taxon>
        <taxon>Endopterygota</taxon>
        <taxon>Lepidoptera</taxon>
        <taxon>Glossata</taxon>
        <taxon>Ditrysia</taxon>
        <taxon>Yponomeutoidea</taxon>
        <taxon>Plutellidae</taxon>
        <taxon>Plutella</taxon>
    </lineage>
</organism>
<evidence type="ECO:0000256" key="15">
    <source>
        <dbReference type="PIRSR" id="PIRSR000127-3"/>
    </source>
</evidence>
<evidence type="ECO:0000313" key="18">
    <source>
        <dbReference type="Proteomes" id="UP000653454"/>
    </source>
</evidence>
<keyword evidence="9" id="KW-0560">Oxidoreductase</keyword>
<feature type="binding site" evidence="15">
    <location>
        <position position="938"/>
    </location>
    <ligand>
        <name>Mo-molybdopterin</name>
        <dbReference type="ChEBI" id="CHEBI:71302"/>
    </ligand>
    <ligandPart>
        <name>Mo</name>
        <dbReference type="ChEBI" id="CHEBI:28685"/>
    </ligandPart>
</feature>
<dbReference type="GO" id="GO:0005777">
    <property type="term" value="C:peroxisome"/>
    <property type="evidence" value="ECO:0007669"/>
    <property type="project" value="UniProtKB-SubCell"/>
</dbReference>
<dbReference type="SUPFAM" id="SSF54292">
    <property type="entry name" value="2Fe-2S ferredoxin-like"/>
    <property type="match status" value="1"/>
</dbReference>
<feature type="binding site" evidence="15">
    <location>
        <position position="101"/>
    </location>
    <ligand>
        <name>[2Fe-2S] cluster</name>
        <dbReference type="ChEBI" id="CHEBI:190135"/>
        <label>1</label>
    </ligand>
</feature>
<comment type="cofactor">
    <cofactor evidence="13">
        <name>[2Fe-2S] cluster</name>
        <dbReference type="ChEBI" id="CHEBI:190135"/>
    </cofactor>
</comment>
<dbReference type="Gene3D" id="3.90.1170.50">
    <property type="entry name" value="Aldehyde oxidase/xanthine dehydrogenase, a/b hammerhead"/>
    <property type="match status" value="1"/>
</dbReference>
<keyword evidence="5" id="KW-0285">Flavoprotein</keyword>
<feature type="binding site" evidence="15">
    <location>
        <position position="165"/>
    </location>
    <ligand>
        <name>[2Fe-2S] cluster</name>
        <dbReference type="ChEBI" id="CHEBI:190135"/>
        <label>2</label>
    </ligand>
</feature>
<dbReference type="Gene3D" id="3.30.390.50">
    <property type="entry name" value="CO dehydrogenase flavoprotein, C-terminal domain"/>
    <property type="match status" value="1"/>
</dbReference>
<dbReference type="InterPro" id="IPR036884">
    <property type="entry name" value="2Fe-2S-bd_dom_sf"/>
</dbReference>
<dbReference type="GO" id="GO:0005506">
    <property type="term" value="F:iron ion binding"/>
    <property type="evidence" value="ECO:0007669"/>
    <property type="project" value="InterPro"/>
</dbReference>
<keyword evidence="18" id="KW-1185">Reference proteome</keyword>
<feature type="binding site" evidence="15">
    <location>
        <position position="826"/>
    </location>
    <ligand>
        <name>Mo-molybdopterin</name>
        <dbReference type="ChEBI" id="CHEBI:71302"/>
    </ligand>
    <ligandPart>
        <name>Mo</name>
        <dbReference type="ChEBI" id="CHEBI:28685"/>
    </ligandPart>
</feature>
<reference evidence="17" key="1">
    <citation type="submission" date="2020-11" db="EMBL/GenBank/DDBJ databases">
        <authorList>
            <person name="Whiteford S."/>
        </authorList>
    </citation>
    <scope>NUCLEOTIDE SEQUENCE</scope>
</reference>
<keyword evidence="6 15" id="KW-0001">2Fe-2S</keyword>
<dbReference type="Gene3D" id="3.30.365.10">
    <property type="entry name" value="Aldehyde oxidase/xanthine dehydrogenase, molybdopterin binding domain"/>
    <property type="match status" value="4"/>
</dbReference>
<dbReference type="InterPro" id="IPR016169">
    <property type="entry name" value="FAD-bd_PCMH_sub2"/>
</dbReference>
<keyword evidence="7 15" id="KW-0479">Metal-binding</keyword>
<feature type="binding site" evidence="15">
    <location>
        <position position="93"/>
    </location>
    <ligand>
        <name>[2Fe-2S] cluster</name>
        <dbReference type="ChEBI" id="CHEBI:190135"/>
        <label>1</label>
    </ligand>
</feature>
<name>A0A8S4F4T0_PLUXY</name>
<dbReference type="FunFam" id="3.30.365.10:FF:000001">
    <property type="entry name" value="Xanthine dehydrogenase oxidase"/>
    <property type="match status" value="1"/>
</dbReference>
<dbReference type="SMART" id="SM01092">
    <property type="entry name" value="CO_deh_flav_C"/>
    <property type="match status" value="1"/>
</dbReference>
<gene>
    <name evidence="17" type="ORF">PLXY2_LOCUS7873</name>
</gene>
<dbReference type="SUPFAM" id="SSF47741">
    <property type="entry name" value="CO dehydrogenase ISP C-domain like"/>
    <property type="match status" value="1"/>
</dbReference>
<keyword evidence="10 15" id="KW-0408">Iron</keyword>
<dbReference type="Proteomes" id="UP000653454">
    <property type="component" value="Unassembled WGS sequence"/>
</dbReference>
<sequence>MDCIEFSVNGRKCRVTPTLPRETTLNSYLRYQLSLPGTKSMTVSGGRLRRLHRANRYLVRSLFAFLTSSLPRETTLNAYLRYHLALPGTKSMCQEGGCGACIVSVRAAGASGDVEVFAVNSCLVLVFSCQGWDITTVEAVGGRAGGYSQVQKRIAAFNGSQCGYCTPGWVMALTSLLDKHLTMEELEKSFGSNTCRCTGFRPILDTIKSFAIDASPELKTRVAAIEDIEDIPYCKKANRFCERKCSEASNDSDWSIVCAPKELPRKAIELDFGKTKFHKVFDEEHVFDILKREGYDSYMFVSGNTGKGLLESYEYPRILIDISDVQSLKGHIIDQNLIIGANTSLEDAMEIFKEVSRKPEFAYLEAFVEHFEKIAHIPVRKIGCLAGNLMMKKSVPTFQSDVFLLFSCVKATVTIRDANGTRISVPIVQFLKSSTVAMLLVSIELPPLSPRHIFKSYKIMPRHQNALAIVNAAFMLKISDDGTEIETASITYGNIRPDFYHASYTEEFLKGKDAFDNKTLQGAIKMLNHEIQPEDCPPEACPEARKKLAIGLFYKFILGITPHNKISPCYKTGGEHIKRPLSQGMQDFQTDPSLYPLNQPVTKLEAQIQASGEAQYVNDIPPLPREVFGAFVLSTVHIGEVDHIDASDVLETEGVVALYTPKDIPDLNSFIKPGFQLLTENEEILATKIKYYGQPIAIIVATTAELAQREAKKVKVTYRNVSTESPVLTIEQAKKDSKRVFPSDAAIVPVGRGTNVQKVVKGVFELEAQYHYYLEPVTCVVIPVDNGLEVYDSTQWIDLTQISIAQCLKMNESDVQVKVRRLGGGFGGKITRNAQVATACALVAKILDTPCRFILPIQTNLTICGKRLPCQTEYEVGVDKDGKIQYLQASIFEDQGCSQNEDILSYTVDGFPNCYNKDFWRVKSANVLTDLCSNTFMRAPGDLEGIATIEHIMEHIAFEVEKDPTEVRLANMRKEDNDIPELIEKMKVLTEYEKRHRAIKEYNQSNRWMKKAIKINVMLFPVMYYGNYSAFVSIYRGDGTVTVSTGGVEMGQGINTKAAQVCAFTLGVPLHCVSIIPNHSFVCANNVFSGSSITSESVCYSIIKACEILKKRLEASEAEAGKSFLVEVDSAGRS</sequence>
<dbReference type="GO" id="GO:0071949">
    <property type="term" value="F:FAD binding"/>
    <property type="evidence" value="ECO:0007669"/>
    <property type="project" value="InterPro"/>
</dbReference>
<dbReference type="Gene3D" id="1.10.150.120">
    <property type="entry name" value="[2Fe-2S]-binding domain"/>
    <property type="match status" value="1"/>
</dbReference>
<evidence type="ECO:0000256" key="3">
    <source>
        <dbReference type="ARBA" id="ARBA00011738"/>
    </source>
</evidence>
<dbReference type="Pfam" id="PF01799">
    <property type="entry name" value="Fer2_2"/>
    <property type="match status" value="1"/>
</dbReference>
<dbReference type="PROSITE" id="PS51387">
    <property type="entry name" value="FAD_PCMH"/>
    <property type="match status" value="1"/>
</dbReference>
<evidence type="ECO:0000256" key="14">
    <source>
        <dbReference type="PIRSR" id="PIRSR000127-2"/>
    </source>
</evidence>
<proteinExistence type="inferred from homology"/>
<dbReference type="Pfam" id="PF20256">
    <property type="entry name" value="MoCoBD_2"/>
    <property type="match status" value="1"/>
</dbReference>
<dbReference type="PIRSF" id="PIRSF000127">
    <property type="entry name" value="Xanthine_DH"/>
    <property type="match status" value="1"/>
</dbReference>
<dbReference type="InterPro" id="IPR016208">
    <property type="entry name" value="Ald_Oxase/xanthine_DH-like"/>
</dbReference>
<evidence type="ECO:0000256" key="10">
    <source>
        <dbReference type="ARBA" id="ARBA00023004"/>
    </source>
</evidence>
<dbReference type="SMART" id="SM01008">
    <property type="entry name" value="Ald_Xan_dh_C"/>
    <property type="match status" value="1"/>
</dbReference>
<evidence type="ECO:0000313" key="17">
    <source>
        <dbReference type="EMBL" id="CAG9123189.1"/>
    </source>
</evidence>
<feature type="binding site" evidence="14">
    <location>
        <position position="440"/>
    </location>
    <ligand>
        <name>FAD</name>
        <dbReference type="ChEBI" id="CHEBI:57692"/>
    </ligand>
</feature>
<dbReference type="Pfam" id="PF02738">
    <property type="entry name" value="MoCoBD_1"/>
    <property type="match status" value="1"/>
</dbReference>
<dbReference type="InterPro" id="IPR002346">
    <property type="entry name" value="Mopterin_DH_FAD-bd"/>
</dbReference>
<comment type="similarity">
    <text evidence="2">Belongs to the xanthine dehydrogenase family.</text>
</comment>
<feature type="binding site" evidence="15">
    <location>
        <position position="195"/>
    </location>
    <ligand>
        <name>[2Fe-2S] cluster</name>
        <dbReference type="ChEBI" id="CHEBI:190135"/>
        <label>2</label>
    </ligand>
</feature>
<evidence type="ECO:0000256" key="9">
    <source>
        <dbReference type="ARBA" id="ARBA00023002"/>
    </source>
</evidence>
<evidence type="ECO:0000256" key="12">
    <source>
        <dbReference type="ARBA" id="ARBA00023140"/>
    </source>
</evidence>
<dbReference type="AlphaFoldDB" id="A0A8S4F4T0"/>
<dbReference type="InterPro" id="IPR012675">
    <property type="entry name" value="Beta-grasp_dom_sf"/>
</dbReference>
<dbReference type="InterPro" id="IPR037165">
    <property type="entry name" value="AldOxase/xan_DH_Mopterin-bd_sf"/>
</dbReference>
<evidence type="ECO:0000256" key="7">
    <source>
        <dbReference type="ARBA" id="ARBA00022723"/>
    </source>
</evidence>
<dbReference type="InterPro" id="IPR016166">
    <property type="entry name" value="FAD-bd_PCMH"/>
</dbReference>
<dbReference type="InterPro" id="IPR002888">
    <property type="entry name" value="2Fe-2S-bd"/>
</dbReference>
<feature type="binding site" evidence="15">
    <location>
        <position position="162"/>
    </location>
    <ligand>
        <name>[2Fe-2S] cluster</name>
        <dbReference type="ChEBI" id="CHEBI:190135"/>
        <label>2</label>
    </ligand>
</feature>
<keyword evidence="8 14" id="KW-0274">FAD</keyword>
<feature type="binding site" evidence="14">
    <location>
        <position position="458"/>
    </location>
    <ligand>
        <name>FAD</name>
        <dbReference type="ChEBI" id="CHEBI:57692"/>
    </ligand>
</feature>
<evidence type="ECO:0000256" key="6">
    <source>
        <dbReference type="ARBA" id="ARBA00022714"/>
    </source>
</evidence>
<dbReference type="GO" id="GO:0051537">
    <property type="term" value="F:2 iron, 2 sulfur cluster binding"/>
    <property type="evidence" value="ECO:0007669"/>
    <property type="project" value="UniProtKB-KW"/>
</dbReference>
<dbReference type="SUPFAM" id="SSF55447">
    <property type="entry name" value="CO dehydrogenase flavoprotein C-terminal domain-like"/>
    <property type="match status" value="1"/>
</dbReference>
<comment type="caution">
    <text evidence="17">The sequence shown here is derived from an EMBL/GenBank/DDBJ whole genome shotgun (WGS) entry which is preliminary data.</text>
</comment>
<feature type="binding site" evidence="15">
    <location>
        <position position="122"/>
    </location>
    <ligand>
        <name>[2Fe-2S] cluster</name>
        <dbReference type="ChEBI" id="CHEBI:190135"/>
        <label>1</label>
    </ligand>
</feature>
<dbReference type="InterPro" id="IPR036318">
    <property type="entry name" value="FAD-bd_PCMH-like_sf"/>
</dbReference>
<dbReference type="PROSITE" id="PS00197">
    <property type="entry name" value="2FE2S_FER_1"/>
    <property type="match status" value="1"/>
</dbReference>
<dbReference type="InterPro" id="IPR005107">
    <property type="entry name" value="CO_DH_flav_C"/>
</dbReference>
<accession>A0A8S4F4T0</accession>
<keyword evidence="12" id="KW-0576">Peroxisome</keyword>
<dbReference type="InterPro" id="IPR006058">
    <property type="entry name" value="2Fe2S_fd_BS"/>
</dbReference>
<feature type="binding site" evidence="15">
    <location>
        <position position="98"/>
    </location>
    <ligand>
        <name>[2Fe-2S] cluster</name>
        <dbReference type="ChEBI" id="CHEBI:190135"/>
        <label>1</label>
    </ligand>
</feature>
<feature type="domain" description="FAD-binding PCMH-type" evidence="16">
    <location>
        <begin position="270"/>
        <end position="450"/>
    </location>
</feature>
<dbReference type="Pfam" id="PF00941">
    <property type="entry name" value="FAD_binding_5"/>
    <property type="match status" value="1"/>
</dbReference>
<dbReference type="InterPro" id="IPR000674">
    <property type="entry name" value="Ald_Oxase/Xan_DH_a/b"/>
</dbReference>
<comment type="cofactor">
    <cofactor evidence="15">
        <name>[2Fe-2S] cluster</name>
        <dbReference type="ChEBI" id="CHEBI:190135"/>
    </cofactor>
    <text evidence="15">Binds 2 [2Fe-2S] clusters.</text>
</comment>
<dbReference type="InterPro" id="IPR036010">
    <property type="entry name" value="2Fe-2S_ferredoxin-like_sf"/>
</dbReference>
<keyword evidence="4 15" id="KW-0500">Molybdenum</keyword>
<dbReference type="EMBL" id="CAJHNJ030000028">
    <property type="protein sequence ID" value="CAG9123189.1"/>
    <property type="molecule type" value="Genomic_DNA"/>
</dbReference>
<dbReference type="Pfam" id="PF03450">
    <property type="entry name" value="CO_deh_flav_C"/>
    <property type="match status" value="1"/>
</dbReference>
<dbReference type="SUPFAM" id="SSF56176">
    <property type="entry name" value="FAD-binding/transporter-associated domain-like"/>
    <property type="match status" value="1"/>
</dbReference>
<dbReference type="SUPFAM" id="SSF56003">
    <property type="entry name" value="Molybdenum cofactor-binding domain"/>
    <property type="match status" value="1"/>
</dbReference>
<dbReference type="InterPro" id="IPR046867">
    <property type="entry name" value="AldOxase/xan_DH_MoCoBD2"/>
</dbReference>
<comment type="subcellular location">
    <subcellularLocation>
        <location evidence="1">Peroxisome</location>
    </subcellularLocation>
</comment>
<dbReference type="FunFam" id="3.30.390.50:FF:000003">
    <property type="entry name" value="Aldehyde oxidase1"/>
    <property type="match status" value="1"/>
</dbReference>
<evidence type="ECO:0000256" key="13">
    <source>
        <dbReference type="ARBA" id="ARBA00034078"/>
    </source>
</evidence>
<dbReference type="SUPFAM" id="SSF54665">
    <property type="entry name" value="CO dehydrogenase molybdoprotein N-domain-like"/>
    <property type="match status" value="1"/>
</dbReference>
<feature type="binding site" evidence="15">
    <location>
        <position position="197"/>
    </location>
    <ligand>
        <name>[2Fe-2S] cluster</name>
        <dbReference type="ChEBI" id="CHEBI:190135"/>
        <label>2</label>
    </ligand>
</feature>
<dbReference type="PANTHER" id="PTHR11908:SF132">
    <property type="entry name" value="ALDEHYDE OXIDASE 1-RELATED"/>
    <property type="match status" value="1"/>
</dbReference>
<evidence type="ECO:0000259" key="16">
    <source>
        <dbReference type="PROSITE" id="PS51387"/>
    </source>
</evidence>
<dbReference type="Gene3D" id="3.10.20.30">
    <property type="match status" value="2"/>
</dbReference>
<comment type="cofactor">
    <cofactor evidence="14">
        <name>FAD</name>
        <dbReference type="ChEBI" id="CHEBI:57692"/>
    </cofactor>
</comment>
<feature type="binding site" evidence="15">
    <location>
        <position position="795"/>
    </location>
    <ligand>
        <name>Mo-molybdopterin</name>
        <dbReference type="ChEBI" id="CHEBI:71302"/>
    </ligand>
    <ligandPart>
        <name>Mo</name>
        <dbReference type="ChEBI" id="CHEBI:28685"/>
    </ligandPart>
</feature>
<dbReference type="PANTHER" id="PTHR11908">
    <property type="entry name" value="XANTHINE DEHYDROGENASE"/>
    <property type="match status" value="1"/>
</dbReference>
<protein>
    <submittedName>
        <fullName evidence="17">(diamondback moth) hypothetical protein</fullName>
    </submittedName>
</protein>
<evidence type="ECO:0000256" key="4">
    <source>
        <dbReference type="ARBA" id="ARBA00022505"/>
    </source>
</evidence>
<comment type="cofactor">
    <cofactor evidence="15">
        <name>Mo-molybdopterin</name>
        <dbReference type="ChEBI" id="CHEBI:71302"/>
    </cofactor>
    <text evidence="15">Binds 1 Mo-molybdopterin (Mo-MPT) cofactor per subunit.</text>
</comment>
<dbReference type="GO" id="GO:0016491">
    <property type="term" value="F:oxidoreductase activity"/>
    <property type="evidence" value="ECO:0007669"/>
    <property type="project" value="UniProtKB-KW"/>
</dbReference>
<evidence type="ECO:0000256" key="8">
    <source>
        <dbReference type="ARBA" id="ARBA00022827"/>
    </source>
</evidence>
<evidence type="ECO:0000256" key="2">
    <source>
        <dbReference type="ARBA" id="ARBA00006849"/>
    </source>
</evidence>
<dbReference type="InterPro" id="IPR036683">
    <property type="entry name" value="CO_DH_flav_C_dom_sf"/>
</dbReference>
<dbReference type="InterPro" id="IPR036856">
    <property type="entry name" value="Ald_Oxase/Xan_DH_a/b_sf"/>
</dbReference>
<dbReference type="Pfam" id="PF01315">
    <property type="entry name" value="Ald_Xan_dh_C"/>
    <property type="match status" value="1"/>
</dbReference>
<evidence type="ECO:0000256" key="5">
    <source>
        <dbReference type="ARBA" id="ARBA00022630"/>
    </source>
</evidence>